<evidence type="ECO:0000313" key="5">
    <source>
        <dbReference type="EMBL" id="AQX44220.1"/>
    </source>
</evidence>
<dbReference type="GO" id="GO:0005829">
    <property type="term" value="C:cytosol"/>
    <property type="evidence" value="ECO:0007669"/>
    <property type="project" value="TreeGrafter"/>
</dbReference>
<dbReference type="AlphaFoldDB" id="A0A1S6YG20"/>
<feature type="coiled-coil region" evidence="3">
    <location>
        <begin position="66"/>
        <end position="291"/>
    </location>
</feature>
<dbReference type="RefSeq" id="XP_020589861.1">
    <property type="nucleotide sequence ID" value="XM_020734202.1"/>
</dbReference>
<dbReference type="InterPro" id="IPR008545">
    <property type="entry name" value="Web"/>
</dbReference>
<feature type="region of interest" description="Disordered" evidence="4">
    <location>
        <begin position="1"/>
        <end position="37"/>
    </location>
</feature>
<feature type="compositionally biased region" description="Basic and acidic residues" evidence="4">
    <location>
        <begin position="402"/>
        <end position="415"/>
    </location>
</feature>
<dbReference type="GeneID" id="110031137"/>
<proteinExistence type="evidence at transcript level"/>
<protein>
    <submittedName>
        <fullName evidence="5">Uncharacterized protein</fullName>
    </submittedName>
</protein>
<evidence type="ECO:0000256" key="2">
    <source>
        <dbReference type="ARBA" id="ARBA00023054"/>
    </source>
</evidence>
<organism evidence="5">
    <name type="scientific">Phalaenopsis equestris</name>
    <name type="common">Moth orchid</name>
    <dbReference type="NCBI Taxonomy" id="78828"/>
    <lineage>
        <taxon>Eukaryota</taxon>
        <taxon>Viridiplantae</taxon>
        <taxon>Streptophyta</taxon>
        <taxon>Embryophyta</taxon>
        <taxon>Tracheophyta</taxon>
        <taxon>Spermatophyta</taxon>
        <taxon>Magnoliopsida</taxon>
        <taxon>Liliopsida</taxon>
        <taxon>Asparagales</taxon>
        <taxon>Orchidaceae</taxon>
        <taxon>Epidendroideae</taxon>
        <taxon>Vandeae</taxon>
        <taxon>Aeridinae</taxon>
        <taxon>Phalaenopsis</taxon>
    </lineage>
</organism>
<feature type="region of interest" description="Disordered" evidence="4">
    <location>
        <begin position="628"/>
        <end position="651"/>
    </location>
</feature>
<sequence>MEEIKDQQDSVSGEPLSSTSSSPDSNKESSVAPNGITKLMNPTRTLIDTAAPFQSVKAAVNMFGGNVDWKAQRAIAKERNRNWEQELEKAQQEVSICLKQLEAAEDAKTKVLQELEITKQQEEELTLQLEKAQIEESQAQQDSKLAQLRVKEIEQGIGKEDSVAAKEQLEVARARCLEAESELNSVRVELDSLKRECELLITEKDIAFKKAEEAEFASKTIERRVEELSVELINMKEAVESAQVLHLQVEQQRFNATMEKEQEAKNWEKEMKQLQEKLEFHEQILSVLNDVKLKFDTESALLISLKVELAAYVDVKHRQEAENVAEEKQNLAQLGSDEAVLTKAEKELEEVKAYIQKSKEEVKSLRIAVSSLKSELEKETSSLASLKQKENTSIMTISSHRSLQEKNQAEHEEVQAKQTRTPQGMRQFPQELLDRTEEADQAKSQAHFAHRELTKVMEEAELAKASASTMELRLQAVFKEIEAAKTSEKLSRDAIKAVENIHEVLTIPLEEYNALSKKANEAEKLANEKLIAAVDQIKAAKRTESMIRQKLEISFKEKKMKREALRDATEKAEKAKEGKLKMEQELREWRAENEQRRKASEADASSKGQPMNVRYFWKSFDDGRDINGTDPASSALRVNSTPNPNRSYSVNQGHVSVSVPEGRARKKKSIFPRIVMFLAAMKKARSSK</sequence>
<dbReference type="GO" id="GO:0009904">
    <property type="term" value="P:chloroplast accumulation movement"/>
    <property type="evidence" value="ECO:0007669"/>
    <property type="project" value="TreeGrafter"/>
</dbReference>
<reference evidence="5" key="2">
    <citation type="journal article" date="2017" name="Plant J.">
        <title>Concomitant loss of NDH complex-related genes within chloroplast and nuclear genomes in some orchids.</title>
        <authorList>
            <person name="Lin C.S."/>
            <person name="Chen J.J."/>
            <person name="Chiu C.C."/>
            <person name="Hsiao H.C."/>
            <person name="Yang C.J."/>
            <person name="Jin X.H."/>
            <person name="Leebens-Mack J."/>
            <person name="dePamphilis C.W."/>
            <person name="Huang Y.T."/>
            <person name="Yang L.H."/>
            <person name="Chang W.J."/>
            <person name="Kui L."/>
            <person name="Wong G.K."/>
            <person name="Hu J.M."/>
            <person name="Wang W."/>
            <person name="Shih M.C."/>
        </authorList>
    </citation>
    <scope>NUCLEOTIDE SEQUENCE</scope>
</reference>
<dbReference type="EMBL" id="KX215869">
    <property type="protein sequence ID" value="AQX44220.1"/>
    <property type="molecule type" value="mRNA"/>
</dbReference>
<evidence type="ECO:0000256" key="4">
    <source>
        <dbReference type="SAM" id="MobiDB-lite"/>
    </source>
</evidence>
<dbReference type="GO" id="GO:0009903">
    <property type="term" value="P:chloroplast avoidance movement"/>
    <property type="evidence" value="ECO:0007669"/>
    <property type="project" value="TreeGrafter"/>
</dbReference>
<feature type="coiled-coil region" evidence="3">
    <location>
        <begin position="341"/>
        <end position="389"/>
    </location>
</feature>
<accession>A0A1S6YG20</accession>
<keyword evidence="2 3" id="KW-0175">Coiled coil</keyword>
<dbReference type="KEGG" id="peq:110031137"/>
<dbReference type="Pfam" id="PF05701">
    <property type="entry name" value="WEMBL"/>
    <property type="match status" value="1"/>
</dbReference>
<dbReference type="PANTHER" id="PTHR32054:SF31">
    <property type="entry name" value="PROTEIN WEAK CHLOROPLAST MOVEMENT UNDER BLUE LIGHT 1"/>
    <property type="match status" value="1"/>
</dbReference>
<comment type="similarity">
    <text evidence="1">Belongs to the WEB family.</text>
</comment>
<feature type="compositionally biased region" description="Low complexity" evidence="4">
    <location>
        <begin position="10"/>
        <end position="30"/>
    </location>
</feature>
<dbReference type="PANTHER" id="PTHR32054">
    <property type="entry name" value="HEAVY CHAIN, PUTATIVE, EXPRESSED-RELATED-RELATED"/>
    <property type="match status" value="1"/>
</dbReference>
<evidence type="ECO:0000256" key="3">
    <source>
        <dbReference type="SAM" id="Coils"/>
    </source>
</evidence>
<reference evidence="5" key="1">
    <citation type="submission" date="2016-05" db="EMBL/GenBank/DDBJ databases">
        <authorList>
            <person name="Lavstsen T."/>
            <person name="Jespersen J.S."/>
        </authorList>
    </citation>
    <scope>NUCLEOTIDE SEQUENCE</scope>
</reference>
<dbReference type="OrthoDB" id="1931671at2759"/>
<feature type="compositionally biased region" description="Polar residues" evidence="4">
    <location>
        <begin position="630"/>
        <end position="651"/>
    </location>
</feature>
<feature type="region of interest" description="Disordered" evidence="4">
    <location>
        <begin position="399"/>
        <end position="423"/>
    </location>
</feature>
<evidence type="ECO:0000256" key="1">
    <source>
        <dbReference type="ARBA" id="ARBA00005485"/>
    </source>
</evidence>
<feature type="coiled-coil region" evidence="3">
    <location>
        <begin position="558"/>
        <end position="599"/>
    </location>
</feature>
<name>A0A1S6YG20_PHAEQ</name>